<dbReference type="EMBL" id="JAQQLF010000014">
    <property type="protein sequence ID" value="MDC7717964.1"/>
    <property type="molecule type" value="Genomic_DNA"/>
</dbReference>
<reference evidence="1 2" key="1">
    <citation type="submission" date="2023-01" db="EMBL/GenBank/DDBJ databases">
        <title>Novel species of the genus Vogesella isolated from rivers.</title>
        <authorList>
            <person name="Lu H."/>
        </authorList>
    </citation>
    <scope>NUCLEOTIDE SEQUENCE [LARGE SCALE GENOMIC DNA]</scope>
    <source>
        <strain evidence="1 2">DC21W</strain>
    </source>
</reference>
<name>A0ABT5J290_9NEIS</name>
<accession>A0ABT5J290</accession>
<sequence>MMTPAPALQAKPAVDKQPYTVLDTRTLFARDRQLLICHRGEYYRLQLTQNDKLILVK</sequence>
<protein>
    <submittedName>
        <fullName evidence="1">Hemin uptake protein HemP</fullName>
    </submittedName>
</protein>
<dbReference type="Pfam" id="PF10636">
    <property type="entry name" value="hemP"/>
    <property type="match status" value="1"/>
</dbReference>
<proteinExistence type="predicted"/>
<dbReference type="Proteomes" id="UP001219956">
    <property type="component" value="Unassembled WGS sequence"/>
</dbReference>
<keyword evidence="2" id="KW-1185">Reference proteome</keyword>
<gene>
    <name evidence="1" type="primary">hemP</name>
    <name evidence="1" type="ORF">PQU95_12160</name>
</gene>
<comment type="caution">
    <text evidence="1">The sequence shown here is derived from an EMBL/GenBank/DDBJ whole genome shotgun (WGS) entry which is preliminary data.</text>
</comment>
<dbReference type="Gene3D" id="2.10.70.10">
    <property type="entry name" value="Complement Module, domain 1"/>
    <property type="match status" value="1"/>
</dbReference>
<organism evidence="1 2">
    <name type="scientific">Vogesella aquatica</name>
    <dbReference type="NCBI Taxonomy" id="2984206"/>
    <lineage>
        <taxon>Bacteria</taxon>
        <taxon>Pseudomonadati</taxon>
        <taxon>Pseudomonadota</taxon>
        <taxon>Betaproteobacteria</taxon>
        <taxon>Neisseriales</taxon>
        <taxon>Chromobacteriaceae</taxon>
        <taxon>Vogesella</taxon>
    </lineage>
</organism>
<evidence type="ECO:0000313" key="1">
    <source>
        <dbReference type="EMBL" id="MDC7717964.1"/>
    </source>
</evidence>
<evidence type="ECO:0000313" key="2">
    <source>
        <dbReference type="Proteomes" id="UP001219956"/>
    </source>
</evidence>
<dbReference type="InterPro" id="IPR019600">
    <property type="entry name" value="Hemin_uptake_protein_HemP"/>
</dbReference>
<dbReference type="RefSeq" id="WP_272752271.1">
    <property type="nucleotide sequence ID" value="NZ_JAQQLF010000014.1"/>
</dbReference>